<evidence type="ECO:0000256" key="1">
    <source>
        <dbReference type="SAM" id="SignalP"/>
    </source>
</evidence>
<dbReference type="Proteomes" id="UP001209540">
    <property type="component" value="Unassembled WGS sequence"/>
</dbReference>
<feature type="signal peptide" evidence="1">
    <location>
        <begin position="1"/>
        <end position="24"/>
    </location>
</feature>
<sequence length="126" mass="14148">MGACIRYICSCIFFFSAIWHSAKNREDEKQRLVVLAIEVLLPLIRDLDIQRVSGSHLSASYIHSSIQDLANDEMTIAHCADTIVDDEDESSKRPNHCIDSSHIQYSYSHGSCFGMLKIENSPTASQ</sequence>
<keyword evidence="3" id="KW-1185">Reference proteome</keyword>
<dbReference type="AlphaFoldDB" id="A0AAD5KB63"/>
<dbReference type="EMBL" id="JAIXMP010000002">
    <property type="protein sequence ID" value="KAI9277071.1"/>
    <property type="molecule type" value="Genomic_DNA"/>
</dbReference>
<gene>
    <name evidence="2" type="ORF">BDA99DRAFT_532150</name>
</gene>
<comment type="caution">
    <text evidence="2">The sequence shown here is derived from an EMBL/GenBank/DDBJ whole genome shotgun (WGS) entry which is preliminary data.</text>
</comment>
<proteinExistence type="predicted"/>
<protein>
    <submittedName>
        <fullName evidence="2">Uncharacterized protein</fullName>
    </submittedName>
</protein>
<feature type="chain" id="PRO_5041925606" evidence="1">
    <location>
        <begin position="25"/>
        <end position="126"/>
    </location>
</feature>
<accession>A0AAD5KB63</accession>
<reference evidence="2" key="2">
    <citation type="submission" date="2023-02" db="EMBL/GenBank/DDBJ databases">
        <authorList>
            <consortium name="DOE Joint Genome Institute"/>
            <person name="Mondo S.J."/>
            <person name="Chang Y."/>
            <person name="Wang Y."/>
            <person name="Ahrendt S."/>
            <person name="Andreopoulos W."/>
            <person name="Barry K."/>
            <person name="Beard J."/>
            <person name="Benny G.L."/>
            <person name="Blankenship S."/>
            <person name="Bonito G."/>
            <person name="Cuomo C."/>
            <person name="Desiro A."/>
            <person name="Gervers K.A."/>
            <person name="Hundley H."/>
            <person name="Kuo A."/>
            <person name="LaButti K."/>
            <person name="Lang B.F."/>
            <person name="Lipzen A."/>
            <person name="O'Donnell K."/>
            <person name="Pangilinan J."/>
            <person name="Reynolds N."/>
            <person name="Sandor L."/>
            <person name="Smith M.W."/>
            <person name="Tsang A."/>
            <person name="Grigoriev I.V."/>
            <person name="Stajich J.E."/>
            <person name="Spatafora J.W."/>
        </authorList>
    </citation>
    <scope>NUCLEOTIDE SEQUENCE</scope>
    <source>
        <strain evidence="2">RSA 2281</strain>
    </source>
</reference>
<name>A0AAD5KB63_9FUNG</name>
<organism evidence="2 3">
    <name type="scientific">Phascolomyces articulosus</name>
    <dbReference type="NCBI Taxonomy" id="60185"/>
    <lineage>
        <taxon>Eukaryota</taxon>
        <taxon>Fungi</taxon>
        <taxon>Fungi incertae sedis</taxon>
        <taxon>Mucoromycota</taxon>
        <taxon>Mucoromycotina</taxon>
        <taxon>Mucoromycetes</taxon>
        <taxon>Mucorales</taxon>
        <taxon>Lichtheimiaceae</taxon>
        <taxon>Phascolomyces</taxon>
    </lineage>
</organism>
<keyword evidence="1" id="KW-0732">Signal</keyword>
<reference evidence="2" key="1">
    <citation type="journal article" date="2022" name="IScience">
        <title>Evolution of zygomycete secretomes and the origins of terrestrial fungal ecologies.</title>
        <authorList>
            <person name="Chang Y."/>
            <person name="Wang Y."/>
            <person name="Mondo S."/>
            <person name="Ahrendt S."/>
            <person name="Andreopoulos W."/>
            <person name="Barry K."/>
            <person name="Beard J."/>
            <person name="Benny G.L."/>
            <person name="Blankenship S."/>
            <person name="Bonito G."/>
            <person name="Cuomo C."/>
            <person name="Desiro A."/>
            <person name="Gervers K.A."/>
            <person name="Hundley H."/>
            <person name="Kuo A."/>
            <person name="LaButti K."/>
            <person name="Lang B.F."/>
            <person name="Lipzen A."/>
            <person name="O'Donnell K."/>
            <person name="Pangilinan J."/>
            <person name="Reynolds N."/>
            <person name="Sandor L."/>
            <person name="Smith M.E."/>
            <person name="Tsang A."/>
            <person name="Grigoriev I.V."/>
            <person name="Stajich J.E."/>
            <person name="Spatafora J.W."/>
        </authorList>
    </citation>
    <scope>NUCLEOTIDE SEQUENCE</scope>
    <source>
        <strain evidence="2">RSA 2281</strain>
    </source>
</reference>
<evidence type="ECO:0000313" key="3">
    <source>
        <dbReference type="Proteomes" id="UP001209540"/>
    </source>
</evidence>
<evidence type="ECO:0000313" key="2">
    <source>
        <dbReference type="EMBL" id="KAI9277071.1"/>
    </source>
</evidence>